<dbReference type="SUPFAM" id="SSF53300">
    <property type="entry name" value="vWA-like"/>
    <property type="match status" value="2"/>
</dbReference>
<accession>A0A8W8HMR5</accession>
<proteinExistence type="predicted"/>
<evidence type="ECO:0000313" key="5">
    <source>
        <dbReference type="Proteomes" id="UP000005408"/>
    </source>
</evidence>
<feature type="domain" description="MIB/HERC2" evidence="3">
    <location>
        <begin position="1398"/>
        <end position="1472"/>
    </location>
</feature>
<dbReference type="GO" id="GO:0046872">
    <property type="term" value="F:metal ion binding"/>
    <property type="evidence" value="ECO:0007669"/>
    <property type="project" value="InterPro"/>
</dbReference>
<dbReference type="GO" id="GO:0016567">
    <property type="term" value="P:protein ubiquitination"/>
    <property type="evidence" value="ECO:0007669"/>
    <property type="project" value="InterPro"/>
</dbReference>
<dbReference type="Gene3D" id="3.40.50.410">
    <property type="entry name" value="von Willebrand factor, type A domain"/>
    <property type="match status" value="1"/>
</dbReference>
<keyword evidence="5" id="KW-1185">Reference proteome</keyword>
<sequence>MKRRSQLNASKYEDSDSDTNSEEIMVHEADSIAHSNDDTVALRKENSLANEEDNNNEEDSAEDEGETGTPLLEDDMHDSGASATRTRDTTRATDAAMARATATTDIEEDTQIKEVDTSIDGNDADDDTEDDAEEDDDDNDLDNTNSRENPAYEQQTESLPRRSQRAKKTTSWITSGDYIVNQQVLTKQPDWKIRADYLQTLVSSDVFHSENSKELIEKTLLQIISETLRPGGPSPLTAGILLSHSVASSGVTIPTLQGVSFFPRIIVLTDGVATLDRVTGCADFTPDRKERLMICSDMNGLAEMIRQSSHRIYCVPLGKADESIIEPLVRRTHGKIVRPANFDKLIYQFEGELLATKLRPYFSNFRHVEPDMVMAAVQSFDLSLRGVDLEDLVEYVHNPPPQKEDDSDDEDVWEDVSDDEDVREDDSDDEDDNDDYIETDINMPPIGTRVRRGPDWQSNFDEQDSRGPGTVVSHDRRGFISIIWDNGHQCQYPYGIQGRFAVIVVDEPRILQRDQLIEVGCLVKRGNNWRDNDNDGGPENIGVVFRVHSDATVSVRWPTGQRRRYKYGKQGYFEVELCDPLDENVQLRILSDSLAVQKDVGKELVLGKSKILSKSHCIGIVPEKNTLNKIKLPAGSLNSDFLGGRRGVVKKENEVVLDVNHLSTNGKFDRKLVDDNIENCQYKDDNSECVAAFGESKSLESGETGDKEDKCQDEDNLCRQNIEDDSVGHKESRRDLSEEKKLVIKQLVNQCHESVANLDKDHRVILTMVKTRSSSHRKFHDRGLKLIAELESIVKKFKEVRKEKDYAITDLKNILRRLTENLQVMEKKLKTLESRRENCTEYELQNKELKTNGSKEQQNENPNPLSTFKSNTNSKILTIEQNSSSLSQKDEIVSTEADSGTKDFSPNNLEDSTLCSTNNNHVGLYSSFHQNGMTDIMFNQSGPENKGMSPNCFLESHDENQPYLGKVNIDHVHDNISCETDCPPRSSWNGNPKIDRQDGDGPQEIILNLQREHNSLDDRKCSNCDQSVQASHNNSESLTQRNDLSFGYWMDKANEFLRMNTEEREIHSVRGICSVLCLDTSESMSGEAFQTMVDLAIRFISGIQASPLPQGVGLVCFGEDTKVLSRYCTDFLNLKQMIKKLKPRGTSPLSAGLLLSCAVTKLIGGIPCARGDAFYPRIIVLTDGVATPQHVTGNKDFTPEMSDILKISAEIAAVLSATIGPPVRVYSVLLGKADETMLGPAVRITGGKSIRPADFDKLIHQQEGELLAAHLRSYFPNFRNVEPDMVRAVLEASEHSIGQVDLEDLVEYIRNPPPQMGTDRHDNETNNSHRKPTTSMPPIGTRVRRGPDWRYNEQDTHGPGTVVDIDRDGFISVLWDNGHRYRYPYGIFGHFAVKIVDEPRILPEDQLIDVGCLVKRGDDWRDNGHDGGPRSIGVVLRTHFDATVDVIWPTGEQRRYKYGKQGYFEVELCDPFDENVRNRMLSMNVQDCPADSYSTSEFLGIESGGLRIEDVVNSDDRTKNAVKEMSRENATLEEMNKRNVVRSKWTSQARVESMSEGGEKSAEQTGGLNGKRETNTSVNSQACLGGHE</sequence>
<feature type="region of interest" description="Disordered" evidence="1">
    <location>
        <begin position="1312"/>
        <end position="1355"/>
    </location>
</feature>
<dbReference type="Proteomes" id="UP000005408">
    <property type="component" value="Unassembled WGS sequence"/>
</dbReference>
<evidence type="ECO:0000256" key="1">
    <source>
        <dbReference type="SAM" id="MobiDB-lite"/>
    </source>
</evidence>
<reference evidence="4" key="1">
    <citation type="submission" date="2022-08" db="UniProtKB">
        <authorList>
            <consortium name="EnsemblMetazoa"/>
        </authorList>
    </citation>
    <scope>IDENTIFICATION</scope>
    <source>
        <strain evidence="4">05x7-T-G4-1.051#20</strain>
    </source>
</reference>
<dbReference type="EnsemblMetazoa" id="G10278.1">
    <property type="protein sequence ID" value="G10278.1:cds"/>
    <property type="gene ID" value="G10278"/>
</dbReference>
<feature type="region of interest" description="Disordered" evidence="1">
    <location>
        <begin position="981"/>
        <end position="1001"/>
    </location>
</feature>
<feature type="region of interest" description="Disordered" evidence="1">
    <location>
        <begin position="1541"/>
        <end position="1588"/>
    </location>
</feature>
<feature type="compositionally biased region" description="Basic and acidic residues" evidence="1">
    <location>
        <begin position="1345"/>
        <end position="1355"/>
    </location>
</feature>
<feature type="domain" description="MIB/HERC2" evidence="3">
    <location>
        <begin position="507"/>
        <end position="581"/>
    </location>
</feature>
<dbReference type="Pfam" id="PF13519">
    <property type="entry name" value="VWA_2"/>
    <property type="match status" value="1"/>
</dbReference>
<evidence type="ECO:0008006" key="6">
    <source>
        <dbReference type="Google" id="ProtNLM"/>
    </source>
</evidence>
<evidence type="ECO:0000259" key="2">
    <source>
        <dbReference type="PROSITE" id="PS50234"/>
    </source>
</evidence>
<dbReference type="Gene3D" id="2.30.30.40">
    <property type="entry name" value="SH3 Domains"/>
    <property type="match status" value="4"/>
</dbReference>
<feature type="region of interest" description="Disordered" evidence="1">
    <location>
        <begin position="397"/>
        <end position="451"/>
    </location>
</feature>
<feature type="domain" description="VWFA" evidence="2">
    <location>
        <begin position="1073"/>
        <end position="1271"/>
    </location>
</feature>
<evidence type="ECO:0000259" key="3">
    <source>
        <dbReference type="PROSITE" id="PS51416"/>
    </source>
</evidence>
<feature type="compositionally biased region" description="Acidic residues" evidence="1">
    <location>
        <begin position="50"/>
        <end position="76"/>
    </location>
</feature>
<feature type="domain" description="MIB/HERC2" evidence="3">
    <location>
        <begin position="436"/>
        <end position="508"/>
    </location>
</feature>
<dbReference type="GO" id="GO:0004842">
    <property type="term" value="F:ubiquitin-protein transferase activity"/>
    <property type="evidence" value="ECO:0007669"/>
    <property type="project" value="InterPro"/>
</dbReference>
<protein>
    <recommendedName>
        <fullName evidence="6">E3 ubiquitin-protein ligase MIB2</fullName>
    </recommendedName>
</protein>
<dbReference type="Pfam" id="PF06701">
    <property type="entry name" value="MIB_HERC2"/>
    <property type="match status" value="3"/>
</dbReference>
<feature type="compositionally biased region" description="Low complexity" evidence="1">
    <location>
        <begin position="92"/>
        <end position="104"/>
    </location>
</feature>
<dbReference type="CDD" id="cd00198">
    <property type="entry name" value="vWFA"/>
    <property type="match status" value="1"/>
</dbReference>
<dbReference type="InterPro" id="IPR037252">
    <property type="entry name" value="Mib_Herc2_sf"/>
</dbReference>
<feature type="compositionally biased region" description="Acidic residues" evidence="1">
    <location>
        <begin position="122"/>
        <end position="141"/>
    </location>
</feature>
<feature type="compositionally biased region" description="Polar residues" evidence="1">
    <location>
        <begin position="896"/>
        <end position="909"/>
    </location>
</feature>
<feature type="compositionally biased region" description="Acidic residues" evidence="1">
    <location>
        <begin position="405"/>
        <end position="438"/>
    </location>
</feature>
<dbReference type="InterPro" id="IPR002035">
    <property type="entry name" value="VWF_A"/>
</dbReference>
<dbReference type="PROSITE" id="PS51416">
    <property type="entry name" value="MIB_HERC2"/>
    <property type="match status" value="4"/>
</dbReference>
<evidence type="ECO:0000313" key="4">
    <source>
        <dbReference type="EnsemblMetazoa" id="G10278.1:cds"/>
    </source>
</evidence>
<feature type="compositionally biased region" description="Polar residues" evidence="1">
    <location>
        <begin position="851"/>
        <end position="887"/>
    </location>
</feature>
<dbReference type="InterPro" id="IPR010606">
    <property type="entry name" value="Mib_Herc2"/>
</dbReference>
<dbReference type="SMART" id="SM00327">
    <property type="entry name" value="VWA"/>
    <property type="match status" value="1"/>
</dbReference>
<name>A0A8W8HMR5_MAGGI</name>
<dbReference type="PROSITE" id="PS50234">
    <property type="entry name" value="VWFA"/>
    <property type="match status" value="1"/>
</dbReference>
<organism evidence="4 5">
    <name type="scientific">Magallana gigas</name>
    <name type="common">Pacific oyster</name>
    <name type="synonym">Crassostrea gigas</name>
    <dbReference type="NCBI Taxonomy" id="29159"/>
    <lineage>
        <taxon>Eukaryota</taxon>
        <taxon>Metazoa</taxon>
        <taxon>Spiralia</taxon>
        <taxon>Lophotrochozoa</taxon>
        <taxon>Mollusca</taxon>
        <taxon>Bivalvia</taxon>
        <taxon>Autobranchia</taxon>
        <taxon>Pteriomorphia</taxon>
        <taxon>Ostreida</taxon>
        <taxon>Ostreoidea</taxon>
        <taxon>Ostreidae</taxon>
        <taxon>Magallana</taxon>
    </lineage>
</organism>
<feature type="region of interest" description="Disordered" evidence="1">
    <location>
        <begin position="1"/>
        <end position="168"/>
    </location>
</feature>
<dbReference type="SUPFAM" id="SSF159034">
    <property type="entry name" value="Mib/herc2 domain-like"/>
    <property type="match status" value="4"/>
</dbReference>
<feature type="compositionally biased region" description="Basic and acidic residues" evidence="1">
    <location>
        <begin position="24"/>
        <end position="46"/>
    </location>
</feature>
<feature type="compositionally biased region" description="Polar residues" evidence="1">
    <location>
        <begin position="146"/>
        <end position="158"/>
    </location>
</feature>
<dbReference type="InterPro" id="IPR036465">
    <property type="entry name" value="vWFA_dom_sf"/>
</dbReference>
<feature type="region of interest" description="Disordered" evidence="1">
    <location>
        <begin position="846"/>
        <end position="909"/>
    </location>
</feature>
<feature type="domain" description="MIB/HERC2" evidence="3">
    <location>
        <begin position="1328"/>
        <end position="1399"/>
    </location>
</feature>